<dbReference type="AlphaFoldDB" id="A0A5S9IXB4"/>
<dbReference type="EMBL" id="AP019860">
    <property type="protein sequence ID" value="BBM88245.1"/>
    <property type="molecule type" value="Genomic_DNA"/>
</dbReference>
<evidence type="ECO:0000313" key="2">
    <source>
        <dbReference type="Proteomes" id="UP000326354"/>
    </source>
</evidence>
<evidence type="ECO:0000313" key="1">
    <source>
        <dbReference type="EMBL" id="BBM88245.1"/>
    </source>
</evidence>
<proteinExistence type="predicted"/>
<name>A0A5S9IXB4_UABAM</name>
<keyword evidence="2" id="KW-1185">Reference proteome</keyword>
<sequence>MKIETNIYWLAKYLNDYILQREKQQLQRQIDKQKHIKEQIAMCPPPESIQMYLLNRHVLENDSLHHIHHCQICKKRLEFADYVHAQFHLLGMTKHLGLEQTKACFTKLDPYFREYLLEKHQKQTAMKSSLNFKKAPHHLKTVLSKKKI</sequence>
<gene>
    <name evidence="1" type="ORF">UABAM_06666</name>
</gene>
<reference evidence="1 2" key="1">
    <citation type="submission" date="2019-08" db="EMBL/GenBank/DDBJ databases">
        <title>Complete genome sequence of Candidatus Uab amorphum.</title>
        <authorList>
            <person name="Shiratori T."/>
            <person name="Suzuki S."/>
            <person name="Kakizawa Y."/>
            <person name="Ishida K."/>
        </authorList>
    </citation>
    <scope>NUCLEOTIDE SEQUENCE [LARGE SCALE GENOMIC DNA]</scope>
    <source>
        <strain evidence="1 2">SRT547</strain>
    </source>
</reference>
<dbReference type="KEGG" id="uam:UABAM_06666"/>
<protein>
    <submittedName>
        <fullName evidence="1">Uncharacterized protein</fullName>
    </submittedName>
</protein>
<dbReference type="Proteomes" id="UP000326354">
    <property type="component" value="Chromosome"/>
</dbReference>
<dbReference type="RefSeq" id="WP_152021864.1">
    <property type="nucleotide sequence ID" value="NZ_AP019860.1"/>
</dbReference>
<accession>A0A5S9IXB4</accession>
<organism evidence="1 2">
    <name type="scientific">Uabimicrobium amorphum</name>
    <dbReference type="NCBI Taxonomy" id="2596890"/>
    <lineage>
        <taxon>Bacteria</taxon>
        <taxon>Pseudomonadati</taxon>
        <taxon>Planctomycetota</taxon>
        <taxon>Candidatus Uabimicrobiia</taxon>
        <taxon>Candidatus Uabimicrobiales</taxon>
        <taxon>Candidatus Uabimicrobiaceae</taxon>
        <taxon>Candidatus Uabimicrobium</taxon>
    </lineage>
</organism>